<dbReference type="OMA" id="TVYFAYQ"/>
<evidence type="ECO:0000259" key="1">
    <source>
        <dbReference type="Pfam" id="PF08522"/>
    </source>
</evidence>
<dbReference type="EMBL" id="DPMF01000454">
    <property type="protein sequence ID" value="HCV83299.1"/>
    <property type="molecule type" value="Genomic_DNA"/>
</dbReference>
<dbReference type="InterPro" id="IPR040580">
    <property type="entry name" value="DUF5627"/>
</dbReference>
<comment type="caution">
    <text evidence="3">The sequence shown here is derived from an EMBL/GenBank/DDBJ whole genome shotgun (WGS) entry which is preliminary data.</text>
</comment>
<dbReference type="Gene3D" id="2.40.128.420">
    <property type="match status" value="1"/>
</dbReference>
<proteinExistence type="predicted"/>
<dbReference type="Gene3D" id="2.60.40.1740">
    <property type="entry name" value="hypothetical protein (bacova_03559)"/>
    <property type="match status" value="1"/>
</dbReference>
<name>A0A3D5J5D9_9FLAO</name>
<dbReference type="Pfam" id="PF18620">
    <property type="entry name" value="DUF5627"/>
    <property type="match status" value="1"/>
</dbReference>
<feature type="domain" description="DUF5627" evidence="2">
    <location>
        <begin position="196"/>
        <end position="333"/>
    </location>
</feature>
<dbReference type="PROSITE" id="PS51257">
    <property type="entry name" value="PROKAR_LIPOPROTEIN"/>
    <property type="match status" value="1"/>
</dbReference>
<feature type="domain" description="BT-3987-like N-terminal" evidence="1">
    <location>
        <begin position="30"/>
        <end position="156"/>
    </location>
</feature>
<dbReference type="RefSeq" id="WP_013070254.1">
    <property type="nucleotide sequence ID" value="NZ_CAJXAW010000030.1"/>
</dbReference>
<reference evidence="3 4" key="1">
    <citation type="journal article" date="2018" name="Nat. Biotechnol.">
        <title>A standardized bacterial taxonomy based on genome phylogeny substantially revises the tree of life.</title>
        <authorList>
            <person name="Parks D.H."/>
            <person name="Chuvochina M."/>
            <person name="Waite D.W."/>
            <person name="Rinke C."/>
            <person name="Skarshewski A."/>
            <person name="Chaumeil P.A."/>
            <person name="Hugenholtz P."/>
        </authorList>
    </citation>
    <scope>NUCLEOTIDE SEQUENCE [LARGE SCALE GENOMIC DNA]</scope>
    <source>
        <strain evidence="3">UBA9359</strain>
    </source>
</reference>
<organism evidence="3 4">
    <name type="scientific">Zunongwangia profunda</name>
    <dbReference type="NCBI Taxonomy" id="398743"/>
    <lineage>
        <taxon>Bacteria</taxon>
        <taxon>Pseudomonadati</taxon>
        <taxon>Bacteroidota</taxon>
        <taxon>Flavobacteriia</taxon>
        <taxon>Flavobacteriales</taxon>
        <taxon>Flavobacteriaceae</taxon>
        <taxon>Zunongwangia</taxon>
    </lineage>
</organism>
<protein>
    <submittedName>
        <fullName evidence="3">DUF1735 domain-containing protein</fullName>
    </submittedName>
</protein>
<evidence type="ECO:0000259" key="2">
    <source>
        <dbReference type="Pfam" id="PF18620"/>
    </source>
</evidence>
<gene>
    <name evidence="3" type="ORF">DGQ38_19865</name>
</gene>
<evidence type="ECO:0000313" key="3">
    <source>
        <dbReference type="EMBL" id="HCV83299.1"/>
    </source>
</evidence>
<dbReference type="Pfam" id="PF08522">
    <property type="entry name" value="BT_3987-like_N"/>
    <property type="match status" value="1"/>
</dbReference>
<dbReference type="Proteomes" id="UP000264330">
    <property type="component" value="Unassembled WGS sequence"/>
</dbReference>
<sequence>MKNNILIFLFLSVVLFSSCENGDWDFPDYEYQVVYFAYQYPVRTITLGEDIFDTTLDNEGKCMIMATMGGLYENKQNVTIDVEVDNSLVDGLVFEGAGNEVLALPSSHYTLASDNIVIPNGELSGGVEVQLTDAFFDDPKSLENNYVIPLRMLNATVVDSILSGEPQVATPRRGVETDWAVLPKDFIFYAVKYINPWEGFYLRRGEDVITGKNGNTVLDRTEVRREDCVVDDEVVMLDTQSRWQVNLPLSIQDIEGNDLNIVLLLNFDQEGNVNISSSNPSQYTVTGSGSFIKDGEENSWGSEDRDALYLSYEIETDELNITTKDTLVMRNRGVAMETFKPVLE</sequence>
<accession>A0A3D5J5D9</accession>
<dbReference type="AlphaFoldDB" id="A0A3D5J5D9"/>
<dbReference type="InterPro" id="IPR013728">
    <property type="entry name" value="BT_3987-like_N"/>
</dbReference>
<evidence type="ECO:0000313" key="4">
    <source>
        <dbReference type="Proteomes" id="UP000264330"/>
    </source>
</evidence>